<dbReference type="GeneID" id="5491757"/>
<dbReference type="AlphaFoldDB" id="A7EDG7"/>
<dbReference type="RefSeq" id="XP_001595268.1">
    <property type="nucleotide sequence ID" value="XM_001595218.1"/>
</dbReference>
<sequence length="43" mass="4611">MKIKSFCSDLVKNQKCIKVSKASVLNNATHASLNLASKMSGNT</sequence>
<protein>
    <submittedName>
        <fullName evidence="1">Uncharacterized protein</fullName>
    </submittedName>
</protein>
<name>A7EDG7_SCLS1</name>
<dbReference type="InParanoid" id="A7EDG7"/>
<reference evidence="2" key="1">
    <citation type="journal article" date="2011" name="PLoS Genet.">
        <title>Genomic analysis of the necrotrophic fungal pathogens Sclerotinia sclerotiorum and Botrytis cinerea.</title>
        <authorList>
            <person name="Amselem J."/>
            <person name="Cuomo C.A."/>
            <person name="van Kan J.A."/>
            <person name="Viaud M."/>
            <person name="Benito E.P."/>
            <person name="Couloux A."/>
            <person name="Coutinho P.M."/>
            <person name="de Vries R.P."/>
            <person name="Dyer P.S."/>
            <person name="Fillinger S."/>
            <person name="Fournier E."/>
            <person name="Gout L."/>
            <person name="Hahn M."/>
            <person name="Kohn L."/>
            <person name="Lapalu N."/>
            <person name="Plummer K.M."/>
            <person name="Pradier J.M."/>
            <person name="Quevillon E."/>
            <person name="Sharon A."/>
            <person name="Simon A."/>
            <person name="ten Have A."/>
            <person name="Tudzynski B."/>
            <person name="Tudzynski P."/>
            <person name="Wincker P."/>
            <person name="Andrew M."/>
            <person name="Anthouard V."/>
            <person name="Beever R.E."/>
            <person name="Beffa R."/>
            <person name="Benoit I."/>
            <person name="Bouzid O."/>
            <person name="Brault B."/>
            <person name="Chen Z."/>
            <person name="Choquer M."/>
            <person name="Collemare J."/>
            <person name="Cotton P."/>
            <person name="Danchin E.G."/>
            <person name="Da Silva C."/>
            <person name="Gautier A."/>
            <person name="Giraud C."/>
            <person name="Giraud T."/>
            <person name="Gonzalez C."/>
            <person name="Grossetete S."/>
            <person name="Guldener U."/>
            <person name="Henrissat B."/>
            <person name="Howlett B.J."/>
            <person name="Kodira C."/>
            <person name="Kretschmer M."/>
            <person name="Lappartient A."/>
            <person name="Leroch M."/>
            <person name="Levis C."/>
            <person name="Mauceli E."/>
            <person name="Neuveglise C."/>
            <person name="Oeser B."/>
            <person name="Pearson M."/>
            <person name="Poulain J."/>
            <person name="Poussereau N."/>
            <person name="Quesneville H."/>
            <person name="Rascle C."/>
            <person name="Schumacher J."/>
            <person name="Segurens B."/>
            <person name="Sexton A."/>
            <person name="Silva E."/>
            <person name="Sirven C."/>
            <person name="Soanes D.M."/>
            <person name="Talbot N.J."/>
            <person name="Templeton M."/>
            <person name="Yandava C."/>
            <person name="Yarden O."/>
            <person name="Zeng Q."/>
            <person name="Rollins J.A."/>
            <person name="Lebrun M.H."/>
            <person name="Dickman M."/>
        </authorList>
    </citation>
    <scope>NUCLEOTIDE SEQUENCE [LARGE SCALE GENOMIC DNA]</scope>
    <source>
        <strain evidence="2">ATCC 18683 / 1980 / Ss-1</strain>
    </source>
</reference>
<dbReference type="HOGENOM" id="CLU_3242418_0_0_1"/>
<dbReference type="Proteomes" id="UP000001312">
    <property type="component" value="Unassembled WGS sequence"/>
</dbReference>
<evidence type="ECO:0000313" key="2">
    <source>
        <dbReference type="Proteomes" id="UP000001312"/>
    </source>
</evidence>
<proteinExistence type="predicted"/>
<dbReference type="KEGG" id="ssl:SS1G_03357"/>
<accession>A7EDG7</accession>
<keyword evidence="2" id="KW-1185">Reference proteome</keyword>
<dbReference type="EMBL" id="CH476624">
    <property type="protein sequence ID" value="EDO00883.1"/>
    <property type="molecule type" value="Genomic_DNA"/>
</dbReference>
<evidence type="ECO:0000313" key="1">
    <source>
        <dbReference type="EMBL" id="EDO00883.1"/>
    </source>
</evidence>
<organism evidence="1 2">
    <name type="scientific">Sclerotinia sclerotiorum (strain ATCC 18683 / 1980 / Ss-1)</name>
    <name type="common">White mold</name>
    <name type="synonym">Whetzelinia sclerotiorum</name>
    <dbReference type="NCBI Taxonomy" id="665079"/>
    <lineage>
        <taxon>Eukaryota</taxon>
        <taxon>Fungi</taxon>
        <taxon>Dikarya</taxon>
        <taxon>Ascomycota</taxon>
        <taxon>Pezizomycotina</taxon>
        <taxon>Leotiomycetes</taxon>
        <taxon>Helotiales</taxon>
        <taxon>Sclerotiniaceae</taxon>
        <taxon>Sclerotinia</taxon>
    </lineage>
</organism>
<gene>
    <name evidence="1" type="ORF">SS1G_03357</name>
</gene>